<proteinExistence type="predicted"/>
<name>X6NB01_RETFI</name>
<evidence type="ECO:0000256" key="1">
    <source>
        <dbReference type="SAM" id="MobiDB-lite"/>
    </source>
</evidence>
<reference evidence="2 3" key="1">
    <citation type="journal article" date="2013" name="Curr. Biol.">
        <title>The Genome of the Foraminiferan Reticulomyxa filosa.</title>
        <authorList>
            <person name="Glockner G."/>
            <person name="Hulsmann N."/>
            <person name="Schleicher M."/>
            <person name="Noegel A.A."/>
            <person name="Eichinger L."/>
            <person name="Gallinger C."/>
            <person name="Pawlowski J."/>
            <person name="Sierra R."/>
            <person name="Euteneuer U."/>
            <person name="Pillet L."/>
            <person name="Moustafa A."/>
            <person name="Platzer M."/>
            <person name="Groth M."/>
            <person name="Szafranski K."/>
            <person name="Schliwa M."/>
        </authorList>
    </citation>
    <scope>NUCLEOTIDE SEQUENCE [LARGE SCALE GENOMIC DNA]</scope>
</reference>
<feature type="compositionally biased region" description="Basic residues" evidence="1">
    <location>
        <begin position="95"/>
        <end position="104"/>
    </location>
</feature>
<accession>X6NB01</accession>
<protein>
    <submittedName>
        <fullName evidence="2">Uncharacterized protein</fullName>
    </submittedName>
</protein>
<keyword evidence="3" id="KW-1185">Reference proteome</keyword>
<dbReference type="EMBL" id="ASPP01010109">
    <property type="protein sequence ID" value="ETO23211.1"/>
    <property type="molecule type" value="Genomic_DNA"/>
</dbReference>
<dbReference type="AlphaFoldDB" id="X6NB01"/>
<feature type="region of interest" description="Disordered" evidence="1">
    <location>
        <begin position="1"/>
        <end position="43"/>
    </location>
</feature>
<organism evidence="2 3">
    <name type="scientific">Reticulomyxa filosa</name>
    <dbReference type="NCBI Taxonomy" id="46433"/>
    <lineage>
        <taxon>Eukaryota</taxon>
        <taxon>Sar</taxon>
        <taxon>Rhizaria</taxon>
        <taxon>Retaria</taxon>
        <taxon>Foraminifera</taxon>
        <taxon>Monothalamids</taxon>
        <taxon>Reticulomyxidae</taxon>
        <taxon>Reticulomyxa</taxon>
    </lineage>
</organism>
<sequence length="104" mass="12174">MTARPFAKNNNPQARKRSLQIKIKGEKNQMTKKNPTKQDKKSIVLKVEKKNSNKKNTNSYKCYRQHINKTIKLKSFGKGERKTISNQNAMEKQAKKQKNKNKNK</sequence>
<gene>
    <name evidence="2" type="ORF">RFI_13975</name>
</gene>
<evidence type="ECO:0000313" key="2">
    <source>
        <dbReference type="EMBL" id="ETO23211.1"/>
    </source>
</evidence>
<evidence type="ECO:0000313" key="3">
    <source>
        <dbReference type="Proteomes" id="UP000023152"/>
    </source>
</evidence>
<feature type="region of interest" description="Disordered" evidence="1">
    <location>
        <begin position="73"/>
        <end position="104"/>
    </location>
</feature>
<dbReference type="Proteomes" id="UP000023152">
    <property type="component" value="Unassembled WGS sequence"/>
</dbReference>
<comment type="caution">
    <text evidence="2">The sequence shown here is derived from an EMBL/GenBank/DDBJ whole genome shotgun (WGS) entry which is preliminary data.</text>
</comment>